<evidence type="ECO:0000313" key="1">
    <source>
        <dbReference type="EMBL" id="KAK9984265.1"/>
    </source>
</evidence>
<feature type="non-terminal residue" evidence="1">
    <location>
        <position position="1"/>
    </location>
</feature>
<protein>
    <recommendedName>
        <fullName evidence="3">RNase H type-1 domain-containing protein</fullName>
    </recommendedName>
</protein>
<dbReference type="AlphaFoldDB" id="A0AAW2BH97"/>
<gene>
    <name evidence="1" type="ORF">SO802_033790</name>
</gene>
<accession>A0AAW2BH97</accession>
<sequence>YSIQISQLCTARKHCYREGNKCADRLARLETDMEESFVIFDAPPTVVVSLLVLDKLGMTQECINNEVDLST</sequence>
<evidence type="ECO:0000313" key="2">
    <source>
        <dbReference type="Proteomes" id="UP001459277"/>
    </source>
</evidence>
<organism evidence="1 2">
    <name type="scientific">Lithocarpus litseifolius</name>
    <dbReference type="NCBI Taxonomy" id="425828"/>
    <lineage>
        <taxon>Eukaryota</taxon>
        <taxon>Viridiplantae</taxon>
        <taxon>Streptophyta</taxon>
        <taxon>Embryophyta</taxon>
        <taxon>Tracheophyta</taxon>
        <taxon>Spermatophyta</taxon>
        <taxon>Magnoliopsida</taxon>
        <taxon>eudicotyledons</taxon>
        <taxon>Gunneridae</taxon>
        <taxon>Pentapetalae</taxon>
        <taxon>rosids</taxon>
        <taxon>fabids</taxon>
        <taxon>Fagales</taxon>
        <taxon>Fagaceae</taxon>
        <taxon>Lithocarpus</taxon>
    </lineage>
</organism>
<dbReference type="EMBL" id="JAZDWU010000012">
    <property type="protein sequence ID" value="KAK9984265.1"/>
    <property type="molecule type" value="Genomic_DNA"/>
</dbReference>
<dbReference type="Proteomes" id="UP001459277">
    <property type="component" value="Unassembled WGS sequence"/>
</dbReference>
<proteinExistence type="predicted"/>
<keyword evidence="2" id="KW-1185">Reference proteome</keyword>
<reference evidence="1 2" key="1">
    <citation type="submission" date="2024-01" db="EMBL/GenBank/DDBJ databases">
        <title>A telomere-to-telomere, gap-free genome of sweet tea (Lithocarpus litseifolius).</title>
        <authorList>
            <person name="Zhou J."/>
        </authorList>
    </citation>
    <scope>NUCLEOTIDE SEQUENCE [LARGE SCALE GENOMIC DNA]</scope>
    <source>
        <strain evidence="1">Zhou-2022a</strain>
        <tissue evidence="1">Leaf</tissue>
    </source>
</reference>
<comment type="caution">
    <text evidence="1">The sequence shown here is derived from an EMBL/GenBank/DDBJ whole genome shotgun (WGS) entry which is preliminary data.</text>
</comment>
<name>A0AAW2BH97_9ROSI</name>
<evidence type="ECO:0008006" key="3">
    <source>
        <dbReference type="Google" id="ProtNLM"/>
    </source>
</evidence>